<dbReference type="GeneID" id="31499825"/>
<protein>
    <submittedName>
        <fullName evidence="8">Membrane protein</fullName>
    </submittedName>
</protein>
<evidence type="ECO:0000256" key="1">
    <source>
        <dbReference type="ARBA" id="ARBA00004442"/>
    </source>
</evidence>
<evidence type="ECO:0000313" key="8">
    <source>
        <dbReference type="EMBL" id="GJG32678.1"/>
    </source>
</evidence>
<dbReference type="Gene3D" id="1.25.40.390">
    <property type="match status" value="1"/>
</dbReference>
<evidence type="ECO:0000259" key="6">
    <source>
        <dbReference type="Pfam" id="PF07980"/>
    </source>
</evidence>
<keyword evidence="3" id="KW-0732">Signal</keyword>
<dbReference type="InterPro" id="IPR011990">
    <property type="entry name" value="TPR-like_helical_dom_sf"/>
</dbReference>
<dbReference type="Pfam" id="PF07980">
    <property type="entry name" value="SusD_RagB"/>
    <property type="match status" value="1"/>
</dbReference>
<gene>
    <name evidence="8" type="ORF">PRMUPPPA20_07870</name>
</gene>
<feature type="domain" description="RagB/SusD" evidence="6">
    <location>
        <begin position="269"/>
        <end position="571"/>
    </location>
</feature>
<sequence>MKKIFSKVLIAFAAGSISLTSCTDLDETLYDRLNETNIDLSNEKDLSLLLSAVTAQYRYLVEDWFGMYHLLEESCDQYMVPARPGVGWGDAYINLHKHNWGPSVGQIYNPWQIAYRGIGYANSVIDAINPDDPAMVSSLAHARFFRAMFYYHLFDMFRNIPLQTTQNVEAGYLPQQVSPQEMYDFIVQELIACKEGFGDSEFWGYGNKYAASMALAKMYLNKNVYLGTSGNDGYEACLAEVESIINSGKYSLAPTYKENFAEDLSKNPEVIFVVPGDRTHTVQFGLQSYCFPQSGIEAYGSTAPGYNGSCAIPQWIRTYDEADKRLADTWAGGPQYKALKQGDTYIPNGDKDNPIMFEADDWTGTGILTYNLNVHSIDKPGAYQQEGYRLHKYEIIGGTDDGTTADDVAIFRYTDVLMMKAECLLRLGRNKDEAASLVTQVRARSFDSTAKATRTVADLEGGSVYAYGHDEYTVAEDAPAGYNDWSNHITTYEGGADIELGGLLDDLGWEFCCELHRRQDLLRFKMKDGRSVWDGKSWFCKDATSTTTYDIYSIPDEAMKANISLKQNPGYSGAE</sequence>
<evidence type="ECO:0000256" key="5">
    <source>
        <dbReference type="ARBA" id="ARBA00023237"/>
    </source>
</evidence>
<organism evidence="8 9">
    <name type="scientific">Xylanibacter ruminicola</name>
    <name type="common">Prevotella ruminicola</name>
    <dbReference type="NCBI Taxonomy" id="839"/>
    <lineage>
        <taxon>Bacteria</taxon>
        <taxon>Pseudomonadati</taxon>
        <taxon>Bacteroidota</taxon>
        <taxon>Bacteroidia</taxon>
        <taxon>Bacteroidales</taxon>
        <taxon>Prevotellaceae</taxon>
        <taxon>Xylanibacter</taxon>
    </lineage>
</organism>
<feature type="domain" description="SusD-like N-terminal" evidence="7">
    <location>
        <begin position="90"/>
        <end position="220"/>
    </location>
</feature>
<accession>A0AA37I235</accession>
<dbReference type="Pfam" id="PF14322">
    <property type="entry name" value="SusD-like_3"/>
    <property type="match status" value="1"/>
</dbReference>
<dbReference type="EMBL" id="BPTT01000001">
    <property type="protein sequence ID" value="GJG32678.1"/>
    <property type="molecule type" value="Genomic_DNA"/>
</dbReference>
<dbReference type="InterPro" id="IPR033985">
    <property type="entry name" value="SusD-like_N"/>
</dbReference>
<name>A0AA37I235_XYLRU</name>
<comment type="similarity">
    <text evidence="2">Belongs to the SusD family.</text>
</comment>
<dbReference type="InterPro" id="IPR012944">
    <property type="entry name" value="SusD_RagB_dom"/>
</dbReference>
<dbReference type="RefSeq" id="WP_013065653.1">
    <property type="nucleotide sequence ID" value="NZ_BPTT01000001.1"/>
</dbReference>
<dbReference type="AlphaFoldDB" id="A0AA37I235"/>
<evidence type="ECO:0000256" key="4">
    <source>
        <dbReference type="ARBA" id="ARBA00023136"/>
    </source>
</evidence>
<comment type="subcellular location">
    <subcellularLocation>
        <location evidence="1">Cell outer membrane</location>
    </subcellularLocation>
</comment>
<dbReference type="SUPFAM" id="SSF48452">
    <property type="entry name" value="TPR-like"/>
    <property type="match status" value="1"/>
</dbReference>
<reference evidence="8" key="1">
    <citation type="submission" date="2021-08" db="EMBL/GenBank/DDBJ databases">
        <title>Prevotella lacticifex sp. nov., isolated from rumen of cow.</title>
        <authorList>
            <person name="Shinkai T."/>
            <person name="Ikeyama N."/>
            <person name="Kumagai M."/>
            <person name="Ohmori H."/>
            <person name="Sakamoto M."/>
            <person name="Ohkuma M."/>
            <person name="Mitsumori M."/>
        </authorList>
    </citation>
    <scope>NUCLEOTIDE SEQUENCE</scope>
    <source>
        <strain evidence="8">JCM 8259</strain>
    </source>
</reference>
<evidence type="ECO:0000256" key="3">
    <source>
        <dbReference type="ARBA" id="ARBA00022729"/>
    </source>
</evidence>
<evidence type="ECO:0000259" key="7">
    <source>
        <dbReference type="Pfam" id="PF14322"/>
    </source>
</evidence>
<dbReference type="Proteomes" id="UP000887097">
    <property type="component" value="Unassembled WGS sequence"/>
</dbReference>
<evidence type="ECO:0000256" key="2">
    <source>
        <dbReference type="ARBA" id="ARBA00006275"/>
    </source>
</evidence>
<keyword evidence="4" id="KW-0472">Membrane</keyword>
<keyword evidence="5" id="KW-0998">Cell outer membrane</keyword>
<comment type="caution">
    <text evidence="8">The sequence shown here is derived from an EMBL/GenBank/DDBJ whole genome shotgun (WGS) entry which is preliminary data.</text>
</comment>
<dbReference type="PROSITE" id="PS51257">
    <property type="entry name" value="PROKAR_LIPOPROTEIN"/>
    <property type="match status" value="1"/>
</dbReference>
<dbReference type="OMA" id="KSWFCKD"/>
<evidence type="ECO:0000313" key="9">
    <source>
        <dbReference type="Proteomes" id="UP000887097"/>
    </source>
</evidence>
<dbReference type="GO" id="GO:0009279">
    <property type="term" value="C:cell outer membrane"/>
    <property type="evidence" value="ECO:0007669"/>
    <property type="project" value="UniProtKB-SubCell"/>
</dbReference>
<proteinExistence type="inferred from homology"/>